<accession>A0A6S7GEE4</accession>
<feature type="region of interest" description="Disordered" evidence="1">
    <location>
        <begin position="324"/>
        <end position="348"/>
    </location>
</feature>
<keyword evidence="3" id="KW-1185">Reference proteome</keyword>
<dbReference type="AlphaFoldDB" id="A0A6S7GEE4"/>
<reference evidence="2" key="1">
    <citation type="submission" date="2020-04" db="EMBL/GenBank/DDBJ databases">
        <authorList>
            <person name="Alioto T."/>
            <person name="Alioto T."/>
            <person name="Gomez Garrido J."/>
        </authorList>
    </citation>
    <scope>NUCLEOTIDE SEQUENCE</scope>
    <source>
        <strain evidence="2">A484AB</strain>
    </source>
</reference>
<comment type="caution">
    <text evidence="2">The sequence shown here is derived from an EMBL/GenBank/DDBJ whole genome shotgun (WGS) entry which is preliminary data.</text>
</comment>
<protein>
    <submittedName>
        <fullName evidence="2">Uncharacterized protein</fullName>
    </submittedName>
</protein>
<evidence type="ECO:0000313" key="3">
    <source>
        <dbReference type="Proteomes" id="UP001152795"/>
    </source>
</evidence>
<dbReference type="Proteomes" id="UP001152795">
    <property type="component" value="Unassembled WGS sequence"/>
</dbReference>
<sequence length="404" mass="45872">MLSVESNSKRRKSKTLISANNSRNEDDSRRRSSDLGKAASTSNNESVPFDNFQHIIYEKAAIIYAYLKGEANTVLPTFQDERVKRRAYSLAFGAKKYESVLNDILLDSYFFSSYFKVDNRPRSCDTLRSRLSVNTCEVGIQTDIEFTQYPNQRGERCASRCNELSTEFEGLRLDLVISESKIDNKIRINGDAINQVQAEFAIIQNQLGEVVQQVDRLVNTNENNNTNNNSIAEIEEASITSEALSLDNTLSNSYLNVISILDDQQAGLSSPNGNSTTVEEIGTGIDQNYSPSTMPPSFDDQLKEYRTKHSHTDRMIDVHNNSGITHQKTTRKATRNRKNTRSSQVKSKRCNYMPQPISHIDTSAYNRKNFRKNCSSNRPPDWGNYLILVNKLTQKTELRQSTRV</sequence>
<feature type="compositionally biased region" description="Basic and acidic residues" evidence="1">
    <location>
        <begin position="23"/>
        <end position="34"/>
    </location>
</feature>
<evidence type="ECO:0000313" key="2">
    <source>
        <dbReference type="EMBL" id="CAB3987742.1"/>
    </source>
</evidence>
<proteinExistence type="predicted"/>
<name>A0A6S7GEE4_PARCT</name>
<feature type="compositionally biased region" description="Basic residues" evidence="1">
    <location>
        <begin position="328"/>
        <end position="340"/>
    </location>
</feature>
<dbReference type="OrthoDB" id="6817893at2759"/>
<organism evidence="2 3">
    <name type="scientific">Paramuricea clavata</name>
    <name type="common">Red gorgonian</name>
    <name type="synonym">Violescent sea-whip</name>
    <dbReference type="NCBI Taxonomy" id="317549"/>
    <lineage>
        <taxon>Eukaryota</taxon>
        <taxon>Metazoa</taxon>
        <taxon>Cnidaria</taxon>
        <taxon>Anthozoa</taxon>
        <taxon>Octocorallia</taxon>
        <taxon>Malacalcyonacea</taxon>
        <taxon>Plexauridae</taxon>
        <taxon>Paramuricea</taxon>
    </lineage>
</organism>
<feature type="region of interest" description="Disordered" evidence="1">
    <location>
        <begin position="1"/>
        <end position="43"/>
    </location>
</feature>
<evidence type="ECO:0000256" key="1">
    <source>
        <dbReference type="SAM" id="MobiDB-lite"/>
    </source>
</evidence>
<gene>
    <name evidence="2" type="ORF">PACLA_8A031358</name>
</gene>
<dbReference type="EMBL" id="CACRXK020001226">
    <property type="protein sequence ID" value="CAB3987742.1"/>
    <property type="molecule type" value="Genomic_DNA"/>
</dbReference>